<name>A0A2T7PA14_POMCA</name>
<sequence>MELNNIKLAQGTASQLQPSVSLYVVSASSSSSSTGVLSSFTVGDEIRLAAQLVGGPATGLHVRDCTSSAGPGLTPVLQLLDHNGCSSGNKLMPPFVAQGSAGAAALTASFPAFKFNGYDTVYFECVIDFCYRDNDLACQGIHCATTSRRKREAADVNETLTSRSVSTYVTVYSDTFDRQAVLAAGSGQKQWTSEAVIVVAVLGVGFLLTLLLSIVLGAEVRGMKGAARGSPLGLRAAIGWPIDDGCRDARFAEGREI</sequence>
<keyword evidence="5" id="KW-1185">Reference proteome</keyword>
<protein>
    <recommendedName>
        <fullName evidence="3">ZP domain-containing protein</fullName>
    </recommendedName>
</protein>
<feature type="transmembrane region" description="Helical" evidence="2">
    <location>
        <begin position="195"/>
        <end position="218"/>
    </location>
</feature>
<dbReference type="PANTHER" id="PTHR46560">
    <property type="entry name" value="CYPHER, ISOFORM B"/>
    <property type="match status" value="1"/>
</dbReference>
<dbReference type="Gene3D" id="2.60.40.4100">
    <property type="entry name" value="Zona pellucida, ZP-C domain"/>
    <property type="match status" value="1"/>
</dbReference>
<dbReference type="InterPro" id="IPR042235">
    <property type="entry name" value="ZP-C_dom"/>
</dbReference>
<evidence type="ECO:0000313" key="5">
    <source>
        <dbReference type="Proteomes" id="UP000245119"/>
    </source>
</evidence>
<comment type="caution">
    <text evidence="4">The sequence shown here is derived from an EMBL/GenBank/DDBJ whole genome shotgun (WGS) entry which is preliminary data.</text>
</comment>
<evidence type="ECO:0000256" key="1">
    <source>
        <dbReference type="ARBA" id="ARBA00023157"/>
    </source>
</evidence>
<keyword evidence="2" id="KW-0812">Transmembrane</keyword>
<proteinExistence type="predicted"/>
<dbReference type="PROSITE" id="PS51034">
    <property type="entry name" value="ZP_2"/>
    <property type="match status" value="1"/>
</dbReference>
<dbReference type="AlphaFoldDB" id="A0A2T7PA14"/>
<evidence type="ECO:0000259" key="3">
    <source>
        <dbReference type="PROSITE" id="PS51034"/>
    </source>
</evidence>
<keyword evidence="2" id="KW-1133">Transmembrane helix</keyword>
<evidence type="ECO:0000313" key="4">
    <source>
        <dbReference type="EMBL" id="PVD30257.1"/>
    </source>
</evidence>
<dbReference type="PANTHER" id="PTHR46560:SF7">
    <property type="entry name" value="RE59626P"/>
    <property type="match status" value="1"/>
</dbReference>
<gene>
    <name evidence="4" type="ORF">C0Q70_09520</name>
</gene>
<dbReference type="InterPro" id="IPR001507">
    <property type="entry name" value="ZP_dom"/>
</dbReference>
<feature type="domain" description="ZP" evidence="3">
    <location>
        <begin position="1"/>
        <end position="150"/>
    </location>
</feature>
<evidence type="ECO:0000256" key="2">
    <source>
        <dbReference type="SAM" id="Phobius"/>
    </source>
</evidence>
<dbReference type="OrthoDB" id="6154600at2759"/>
<accession>A0A2T7PA14</accession>
<organism evidence="4 5">
    <name type="scientific">Pomacea canaliculata</name>
    <name type="common">Golden apple snail</name>
    <dbReference type="NCBI Taxonomy" id="400727"/>
    <lineage>
        <taxon>Eukaryota</taxon>
        <taxon>Metazoa</taxon>
        <taxon>Spiralia</taxon>
        <taxon>Lophotrochozoa</taxon>
        <taxon>Mollusca</taxon>
        <taxon>Gastropoda</taxon>
        <taxon>Caenogastropoda</taxon>
        <taxon>Architaenioglossa</taxon>
        <taxon>Ampullarioidea</taxon>
        <taxon>Ampullariidae</taxon>
        <taxon>Pomacea</taxon>
    </lineage>
</organism>
<keyword evidence="1" id="KW-1015">Disulfide bond</keyword>
<keyword evidence="2" id="KW-0472">Membrane</keyword>
<dbReference type="EMBL" id="PZQS01000005">
    <property type="protein sequence ID" value="PVD30257.1"/>
    <property type="molecule type" value="Genomic_DNA"/>
</dbReference>
<dbReference type="Proteomes" id="UP000245119">
    <property type="component" value="Linkage Group LG5"/>
</dbReference>
<dbReference type="Pfam" id="PF00100">
    <property type="entry name" value="Zona_pellucida"/>
    <property type="match status" value="1"/>
</dbReference>
<dbReference type="InterPro" id="IPR055355">
    <property type="entry name" value="ZP-C"/>
</dbReference>
<reference evidence="4 5" key="1">
    <citation type="submission" date="2018-04" db="EMBL/GenBank/DDBJ databases">
        <title>The genome of golden apple snail Pomacea canaliculata provides insight into stress tolerance and invasive adaptation.</title>
        <authorList>
            <person name="Liu C."/>
            <person name="Liu B."/>
            <person name="Ren Y."/>
            <person name="Zhang Y."/>
            <person name="Wang H."/>
            <person name="Li S."/>
            <person name="Jiang F."/>
            <person name="Yin L."/>
            <person name="Zhang G."/>
            <person name="Qian W."/>
            <person name="Fan W."/>
        </authorList>
    </citation>
    <scope>NUCLEOTIDE SEQUENCE [LARGE SCALE GENOMIC DNA]</scope>
    <source>
        <strain evidence="4">SZHN2017</strain>
        <tissue evidence="4">Muscle</tissue>
    </source>
</reference>